<dbReference type="PANTHER" id="PTHR42789">
    <property type="entry name" value="D-ISOMER SPECIFIC 2-HYDROXYACID DEHYDROGENASE FAMILY PROTEIN (AFU_ORTHOLOGUE AFUA_6G10090)"/>
    <property type="match status" value="1"/>
</dbReference>
<dbReference type="InterPro" id="IPR029753">
    <property type="entry name" value="D-isomer_DH_CS"/>
</dbReference>
<evidence type="ECO:0000256" key="1">
    <source>
        <dbReference type="ARBA" id="ARBA00005854"/>
    </source>
</evidence>
<evidence type="ECO:0000313" key="5">
    <source>
        <dbReference type="EMBL" id="SDX59228.1"/>
    </source>
</evidence>
<evidence type="ECO:0000313" key="6">
    <source>
        <dbReference type="Proteomes" id="UP000198921"/>
    </source>
</evidence>
<dbReference type="Proteomes" id="UP000198921">
    <property type="component" value="Unassembled WGS sequence"/>
</dbReference>
<evidence type="ECO:0000259" key="4">
    <source>
        <dbReference type="Pfam" id="PF02826"/>
    </source>
</evidence>
<dbReference type="Pfam" id="PF02826">
    <property type="entry name" value="2-Hacid_dh_C"/>
    <property type="match status" value="1"/>
</dbReference>
<dbReference type="SUPFAM" id="SSF51735">
    <property type="entry name" value="NAD(P)-binding Rossmann-fold domains"/>
    <property type="match status" value="1"/>
</dbReference>
<name>A0A1H3CZC9_9ACTN</name>
<reference evidence="6" key="1">
    <citation type="submission" date="2016-10" db="EMBL/GenBank/DDBJ databases">
        <authorList>
            <person name="Varghese N."/>
            <person name="Submissions S."/>
        </authorList>
    </citation>
    <scope>NUCLEOTIDE SEQUENCE [LARGE SCALE GENOMIC DNA]</scope>
    <source>
        <strain evidence="6">DSM 45422</strain>
    </source>
</reference>
<dbReference type="PANTHER" id="PTHR42789:SF1">
    <property type="entry name" value="D-ISOMER SPECIFIC 2-HYDROXYACID DEHYDROGENASE FAMILY PROTEIN (AFU_ORTHOLOGUE AFUA_6G10090)"/>
    <property type="match status" value="1"/>
</dbReference>
<dbReference type="AlphaFoldDB" id="A0A1H3CZC9"/>
<feature type="domain" description="D-isomer specific 2-hydroxyacid dehydrogenase NAD-binding" evidence="4">
    <location>
        <begin position="1"/>
        <end position="118"/>
    </location>
</feature>
<dbReference type="InterPro" id="IPR050857">
    <property type="entry name" value="D-2-hydroxyacid_DH"/>
</dbReference>
<dbReference type="STRING" id="1137993.SAMN05660209_00795"/>
<dbReference type="EMBL" id="FNOT01000002">
    <property type="protein sequence ID" value="SDX59228.1"/>
    <property type="molecule type" value="Genomic_DNA"/>
</dbReference>
<keyword evidence="2" id="KW-0560">Oxidoreductase</keyword>
<dbReference type="InterPro" id="IPR006140">
    <property type="entry name" value="D-isomer_DH_NAD-bd"/>
</dbReference>
<keyword evidence="6" id="KW-1185">Reference proteome</keyword>
<sequence>MDVVAWSQHLTDERAAEAGVRRVDRDEVFATADVVTVHLVLSDRTRGLVGRDELARMQPGAILVNTSRGPVVDEAALLEALAEGRLAGAGLDVYDREPLPPDSPLRTAPRTVLTPHLGYVTRDTYRVFYGDAVEDVAAWLRGEPVRVLTPA</sequence>
<protein>
    <submittedName>
        <fullName evidence="5">D-isomer specific 2-hydroxyacid dehydrogenase, NAD binding domain</fullName>
    </submittedName>
</protein>
<evidence type="ECO:0000256" key="3">
    <source>
        <dbReference type="ARBA" id="ARBA00023027"/>
    </source>
</evidence>
<keyword evidence="3" id="KW-0520">NAD</keyword>
<evidence type="ECO:0000256" key="2">
    <source>
        <dbReference type="ARBA" id="ARBA00023002"/>
    </source>
</evidence>
<dbReference type="GO" id="GO:0051287">
    <property type="term" value="F:NAD binding"/>
    <property type="evidence" value="ECO:0007669"/>
    <property type="project" value="InterPro"/>
</dbReference>
<comment type="similarity">
    <text evidence="1">Belongs to the D-isomer specific 2-hydroxyacid dehydrogenase family.</text>
</comment>
<dbReference type="InterPro" id="IPR036291">
    <property type="entry name" value="NAD(P)-bd_dom_sf"/>
</dbReference>
<dbReference type="PROSITE" id="PS00671">
    <property type="entry name" value="D_2_HYDROXYACID_DH_3"/>
    <property type="match status" value="1"/>
</dbReference>
<dbReference type="GO" id="GO:0016616">
    <property type="term" value="F:oxidoreductase activity, acting on the CH-OH group of donors, NAD or NADP as acceptor"/>
    <property type="evidence" value="ECO:0007669"/>
    <property type="project" value="UniProtKB-ARBA"/>
</dbReference>
<organism evidence="5 6">
    <name type="scientific">Geodermatophilus africanus</name>
    <dbReference type="NCBI Taxonomy" id="1137993"/>
    <lineage>
        <taxon>Bacteria</taxon>
        <taxon>Bacillati</taxon>
        <taxon>Actinomycetota</taxon>
        <taxon>Actinomycetes</taxon>
        <taxon>Geodermatophilales</taxon>
        <taxon>Geodermatophilaceae</taxon>
        <taxon>Geodermatophilus</taxon>
    </lineage>
</organism>
<proteinExistence type="inferred from homology"/>
<accession>A0A1H3CZC9</accession>
<dbReference type="Gene3D" id="3.40.50.720">
    <property type="entry name" value="NAD(P)-binding Rossmann-like Domain"/>
    <property type="match status" value="2"/>
</dbReference>
<gene>
    <name evidence="5" type="ORF">SAMN05660209_00795</name>
</gene>